<gene>
    <name evidence="4" type="ORF">V1264_023818</name>
</gene>
<dbReference type="CDD" id="cd18186">
    <property type="entry name" value="BTB_POZ_ZBTB_KLHL-like"/>
    <property type="match status" value="1"/>
</dbReference>
<dbReference type="InterPro" id="IPR011333">
    <property type="entry name" value="SKP1/BTB/POZ_sf"/>
</dbReference>
<dbReference type="InterPro" id="IPR011705">
    <property type="entry name" value="BACK"/>
</dbReference>
<evidence type="ECO:0000313" key="5">
    <source>
        <dbReference type="Proteomes" id="UP001374579"/>
    </source>
</evidence>
<protein>
    <recommendedName>
        <fullName evidence="3">BTB domain-containing protein</fullName>
    </recommendedName>
</protein>
<dbReference type="Gene3D" id="2.120.10.80">
    <property type="entry name" value="Kelch-type beta propeller"/>
    <property type="match status" value="1"/>
</dbReference>
<dbReference type="Pfam" id="PF01344">
    <property type="entry name" value="Kelch_1"/>
    <property type="match status" value="1"/>
</dbReference>
<keyword evidence="2" id="KW-0677">Repeat</keyword>
<evidence type="ECO:0000313" key="4">
    <source>
        <dbReference type="EMBL" id="KAK7100959.1"/>
    </source>
</evidence>
<reference evidence="4 5" key="1">
    <citation type="submission" date="2024-02" db="EMBL/GenBank/DDBJ databases">
        <title>Chromosome-scale genome assembly of the rough periwinkle Littorina saxatilis.</title>
        <authorList>
            <person name="De Jode A."/>
            <person name="Faria R."/>
            <person name="Formenti G."/>
            <person name="Sims Y."/>
            <person name="Smith T.P."/>
            <person name="Tracey A."/>
            <person name="Wood J.M.D."/>
            <person name="Zagrodzka Z.B."/>
            <person name="Johannesson K."/>
            <person name="Butlin R.K."/>
            <person name="Leder E.H."/>
        </authorList>
    </citation>
    <scope>NUCLEOTIDE SEQUENCE [LARGE SCALE GENOMIC DNA]</scope>
    <source>
        <strain evidence="4">Snail1</strain>
        <tissue evidence="4">Muscle</tissue>
    </source>
</reference>
<evidence type="ECO:0000256" key="1">
    <source>
        <dbReference type="ARBA" id="ARBA00022441"/>
    </source>
</evidence>
<organism evidence="4 5">
    <name type="scientific">Littorina saxatilis</name>
    <dbReference type="NCBI Taxonomy" id="31220"/>
    <lineage>
        <taxon>Eukaryota</taxon>
        <taxon>Metazoa</taxon>
        <taxon>Spiralia</taxon>
        <taxon>Lophotrochozoa</taxon>
        <taxon>Mollusca</taxon>
        <taxon>Gastropoda</taxon>
        <taxon>Caenogastropoda</taxon>
        <taxon>Littorinimorpha</taxon>
        <taxon>Littorinoidea</taxon>
        <taxon>Littorinidae</taxon>
        <taxon>Littorina</taxon>
    </lineage>
</organism>
<dbReference type="Gene3D" id="3.30.710.10">
    <property type="entry name" value="Potassium Channel Kv1.1, Chain A"/>
    <property type="match status" value="1"/>
</dbReference>
<evidence type="ECO:0000259" key="3">
    <source>
        <dbReference type="PROSITE" id="PS50097"/>
    </source>
</evidence>
<dbReference type="EMBL" id="JBAMIC010000011">
    <property type="protein sequence ID" value="KAK7100959.1"/>
    <property type="molecule type" value="Genomic_DNA"/>
</dbReference>
<dbReference type="AlphaFoldDB" id="A0AAN9BAE1"/>
<accession>A0AAN9BAE1</accession>
<keyword evidence="1" id="KW-0880">Kelch repeat</keyword>
<dbReference type="Gene3D" id="1.25.40.420">
    <property type="match status" value="1"/>
</dbReference>
<dbReference type="Proteomes" id="UP001374579">
    <property type="component" value="Unassembled WGS sequence"/>
</dbReference>
<proteinExistence type="predicted"/>
<evidence type="ECO:0000256" key="2">
    <source>
        <dbReference type="ARBA" id="ARBA00022737"/>
    </source>
</evidence>
<dbReference type="Pfam" id="PF00651">
    <property type="entry name" value="BTB"/>
    <property type="match status" value="1"/>
</dbReference>
<dbReference type="SMART" id="SM00225">
    <property type="entry name" value="BTB"/>
    <property type="match status" value="1"/>
</dbReference>
<dbReference type="SMART" id="SM00612">
    <property type="entry name" value="Kelch"/>
    <property type="match status" value="2"/>
</dbReference>
<keyword evidence="5" id="KW-1185">Reference proteome</keyword>
<dbReference type="InterPro" id="IPR000210">
    <property type="entry name" value="BTB/POZ_dom"/>
</dbReference>
<dbReference type="PANTHER" id="PTHR24412:SF497">
    <property type="entry name" value="KELCH-LIKE PROTEIN 18"/>
    <property type="match status" value="1"/>
</dbReference>
<dbReference type="InterPro" id="IPR006652">
    <property type="entry name" value="Kelch_1"/>
</dbReference>
<sequence>MEWKSRIAASVLDGFQRCFAQNIFTDVEVEVDNVVFQCHKVFLCAVSDFFSAMFQSGMRESVNNRIQLSGLSPSTFRDVLTFYYEGDDKIVTHDTVEELLRAAGLLQLECLQARCEDYYAAHLFPENALGIWKLASCLGCKHLEQLARIFLLRHFGAICQEAEFLSLEVDALQDLLGDSDLKVSSEDVVCTAAMKWVKHDLSCRTQHLDALVSSLCLHMLSPVCYSNLAAFSKFTCASCSPSLLPEHPRRRSQTGSSSDLALGRRSRNYEEMLVVLGVHKSTKMLPAVHAYSFTLATWYQLDPLPFDPGVGYATCVHDNNVYISGISLRRGYMLRYDSEENFWQEVTEMPERRRYHELVVAGDFVYAVGGCNKRDGASDTVTRYCTREDTWKMVGHLQLGVYSASATVVNDVILVFGGRAHGSVRRKEIQAFNTHSNTSCVINRFSSPVTESRALHVGDEAFVALTNGTVVKVLEDGAIFPHANLPNFDRYNFGFVYRPNGLLIVGGETRYPSGLGSGHFADFIQVDADSGKVSVISDKLFPSASAACCCMVILRRTTFPKLPQQSHNL</sequence>
<name>A0AAN9BAE1_9CAEN</name>
<dbReference type="SMART" id="SM00875">
    <property type="entry name" value="BACK"/>
    <property type="match status" value="1"/>
</dbReference>
<dbReference type="SUPFAM" id="SSF117281">
    <property type="entry name" value="Kelch motif"/>
    <property type="match status" value="1"/>
</dbReference>
<dbReference type="InterPro" id="IPR015915">
    <property type="entry name" value="Kelch-typ_b-propeller"/>
</dbReference>
<dbReference type="PANTHER" id="PTHR24412">
    <property type="entry name" value="KELCH PROTEIN"/>
    <property type="match status" value="1"/>
</dbReference>
<dbReference type="FunFam" id="1.25.40.420:FF:000001">
    <property type="entry name" value="Kelch-like family member 12"/>
    <property type="match status" value="1"/>
</dbReference>
<comment type="caution">
    <text evidence="4">The sequence shown here is derived from an EMBL/GenBank/DDBJ whole genome shotgun (WGS) entry which is preliminary data.</text>
</comment>
<dbReference type="PROSITE" id="PS50097">
    <property type="entry name" value="BTB"/>
    <property type="match status" value="1"/>
</dbReference>
<feature type="domain" description="BTB" evidence="3">
    <location>
        <begin position="25"/>
        <end position="92"/>
    </location>
</feature>
<dbReference type="SUPFAM" id="SSF54695">
    <property type="entry name" value="POZ domain"/>
    <property type="match status" value="1"/>
</dbReference>
<dbReference type="Pfam" id="PF07707">
    <property type="entry name" value="BACK"/>
    <property type="match status" value="1"/>
</dbReference>